<evidence type="ECO:0000256" key="4">
    <source>
        <dbReference type="ARBA" id="ARBA00022676"/>
    </source>
</evidence>
<dbReference type="GO" id="GO:0003828">
    <property type="term" value="F:alpha-N-acetylneuraminate alpha-2,8-sialyltransferase activity"/>
    <property type="evidence" value="ECO:0007669"/>
    <property type="project" value="TreeGrafter"/>
</dbReference>
<dbReference type="Gene3D" id="3.40.50.150">
    <property type="entry name" value="Vaccinia Virus protein VP39"/>
    <property type="match status" value="1"/>
</dbReference>
<proteinExistence type="inferred from homology"/>
<evidence type="ECO:0000256" key="9">
    <source>
        <dbReference type="ARBA" id="ARBA00023034"/>
    </source>
</evidence>
<organism evidence="13 14">
    <name type="scientific">Cymbomonas tetramitiformis</name>
    <dbReference type="NCBI Taxonomy" id="36881"/>
    <lineage>
        <taxon>Eukaryota</taxon>
        <taxon>Viridiplantae</taxon>
        <taxon>Chlorophyta</taxon>
        <taxon>Pyramimonadophyceae</taxon>
        <taxon>Pyramimonadales</taxon>
        <taxon>Pyramimonadaceae</taxon>
        <taxon>Cymbomonas</taxon>
    </lineage>
</organism>
<dbReference type="InterPro" id="IPR029063">
    <property type="entry name" value="SAM-dependent_MTases_sf"/>
</dbReference>
<evidence type="ECO:0000256" key="10">
    <source>
        <dbReference type="ARBA" id="ARBA00023136"/>
    </source>
</evidence>
<evidence type="ECO:0000256" key="8">
    <source>
        <dbReference type="ARBA" id="ARBA00022989"/>
    </source>
</evidence>
<reference evidence="13 14" key="1">
    <citation type="journal article" date="2015" name="Genome Biol. Evol.">
        <title>Comparative Genomics of a Bacterivorous Green Alga Reveals Evolutionary Causalities and Consequences of Phago-Mixotrophic Mode of Nutrition.</title>
        <authorList>
            <person name="Burns J.A."/>
            <person name="Paasch A."/>
            <person name="Narechania A."/>
            <person name="Kim E."/>
        </authorList>
    </citation>
    <scope>NUCLEOTIDE SEQUENCE [LARGE SCALE GENOMIC DNA]</scope>
    <source>
        <strain evidence="13 14">PLY_AMNH</strain>
    </source>
</reference>
<dbReference type="Pfam" id="PF00777">
    <property type="entry name" value="Glyco_transf_29"/>
    <property type="match status" value="1"/>
</dbReference>
<keyword evidence="8" id="KW-1133">Transmembrane helix</keyword>
<dbReference type="GO" id="GO:0009311">
    <property type="term" value="P:oligosaccharide metabolic process"/>
    <property type="evidence" value="ECO:0007669"/>
    <property type="project" value="TreeGrafter"/>
</dbReference>
<keyword evidence="6" id="KW-0812">Transmembrane</keyword>
<keyword evidence="9" id="KW-0333">Golgi apparatus</keyword>
<keyword evidence="7" id="KW-0735">Signal-anchor</keyword>
<gene>
    <name evidence="13" type="ORF">CYMTET_40281</name>
</gene>
<dbReference type="GO" id="GO:0032259">
    <property type="term" value="P:methylation"/>
    <property type="evidence" value="ECO:0007669"/>
    <property type="project" value="UniProtKB-KW"/>
</dbReference>
<accession>A0AAE0F3T3</accession>
<dbReference type="PANTHER" id="PTHR11987:SF53">
    <property type="entry name" value="ALPHA-2,8-SIALYLTRANSFERASE 8F-LIKE"/>
    <property type="match status" value="1"/>
</dbReference>
<evidence type="ECO:0000256" key="5">
    <source>
        <dbReference type="ARBA" id="ARBA00022679"/>
    </source>
</evidence>
<dbReference type="Gene3D" id="3.90.1480.20">
    <property type="entry name" value="Glycosyl transferase family 29"/>
    <property type="match status" value="1"/>
</dbReference>
<dbReference type="Proteomes" id="UP001190700">
    <property type="component" value="Unassembled WGS sequence"/>
</dbReference>
<dbReference type="GO" id="GO:0008168">
    <property type="term" value="F:methyltransferase activity"/>
    <property type="evidence" value="ECO:0007669"/>
    <property type="project" value="UniProtKB-KW"/>
</dbReference>
<feature type="region of interest" description="Disordered" evidence="12">
    <location>
        <begin position="384"/>
        <end position="449"/>
    </location>
</feature>
<sequence length="827" mass="90714">MRSCTRTGALTASVSSWDKSIDHSPLTTLVAKKDLQGQHLRWAISLQEFSCTVKYRPGVSNANADVPSRFPRETTQDETGAPGLDREEVEEASAAPDRIVVLQERESAEASTRRWSNVAVDTQMGPPLDSEDSSAGDKSRAASNWNRVREMVWRCASKHHWVSFLSLDGTPAVYDKGLRPPGQPNGVKVNNYLYQDVSEHSKRVAKARCAEMVRQYPAQLTEGALRLEALPDDMKLNSRDMLIQQGALTGEQWVLICGYPCQDLSSPAGKQDEGLDGRHNRLFYEVVRVTSMLQQLQPLNPPAYNFENVSPLSVTQNSRMCREVFPHIARIVGQPVSFDAAQLGSYAHRLRAYWINLHDKRALASLFGVALLVQLCTRVPRTPSLDGRMRPDALDLSEGSQAPLTPLRSSDDAERFTQASLQQPAASPSPRINPLSPSPRDPPFKENSKQCTCVDGEITGLCLEVGLAVASSLCAGLEGTKISKVAEAIWEVAKLLKESGQLPPLSVPELDRANLFYSKENRERLQAFGEGATAFDGVSSDVLPDTAPSLGPLQTCALVGNSGSLTAGAALGAHIDQQQAVVRINQAPAGKRYAKWVGARTTHRVLNKKWAMIYGQPQDRWGHRGTDVIHARRRQEMLEDLRRERATLLATRSDTEDLTALVSSVLGMQSLECPPGSVGMGASTTDCARAYLVSRTVLANAHRLLAAFRFGVQITNSRSEVKQWFPGSNQPSTGLIGLYLLMQVCTNVSVYGMSNQPCRRGQTGDCKHYHYFGDYIDSRDLHAHPGHSFALEGAMVCALQQNSNGRISIYPSTECDHASWAKSVSLD</sequence>
<dbReference type="CDD" id="cd19952">
    <property type="entry name" value="GT29"/>
    <property type="match status" value="1"/>
</dbReference>
<keyword evidence="4" id="KW-0328">Glycosyltransferase</keyword>
<protein>
    <submittedName>
        <fullName evidence="13">Uncharacterized protein</fullName>
    </submittedName>
</protein>
<dbReference type="GO" id="GO:0000139">
    <property type="term" value="C:Golgi membrane"/>
    <property type="evidence" value="ECO:0007669"/>
    <property type="project" value="UniProtKB-SubCell"/>
</dbReference>
<keyword evidence="5" id="KW-0808">Transferase</keyword>
<evidence type="ECO:0000256" key="3">
    <source>
        <dbReference type="ARBA" id="ARBA00022603"/>
    </source>
</evidence>
<comment type="subcellular location">
    <subcellularLocation>
        <location evidence="1">Golgi apparatus membrane</location>
        <topology evidence="1">Single-pass type II membrane protein</topology>
    </subcellularLocation>
</comment>
<dbReference type="AlphaFoldDB" id="A0AAE0F3T3"/>
<evidence type="ECO:0000256" key="12">
    <source>
        <dbReference type="SAM" id="MobiDB-lite"/>
    </source>
</evidence>
<feature type="compositionally biased region" description="Basic and acidic residues" evidence="12">
    <location>
        <begin position="103"/>
        <end position="112"/>
    </location>
</feature>
<evidence type="ECO:0000313" key="13">
    <source>
        <dbReference type="EMBL" id="KAK3250342.1"/>
    </source>
</evidence>
<keyword evidence="14" id="KW-1185">Reference proteome</keyword>
<keyword evidence="3" id="KW-0489">Methyltransferase</keyword>
<dbReference type="InterPro" id="IPR038578">
    <property type="entry name" value="GT29-like_sf"/>
</dbReference>
<dbReference type="InterPro" id="IPR001525">
    <property type="entry name" value="C5_MeTfrase"/>
</dbReference>
<comment type="similarity">
    <text evidence="2">Belongs to the glycosyltransferase 29 family.</text>
</comment>
<feature type="compositionally biased region" description="Polar residues" evidence="12">
    <location>
        <begin position="417"/>
        <end position="426"/>
    </location>
</feature>
<evidence type="ECO:0000256" key="6">
    <source>
        <dbReference type="ARBA" id="ARBA00022692"/>
    </source>
</evidence>
<dbReference type="InterPro" id="IPR001675">
    <property type="entry name" value="Glyco_trans_29"/>
</dbReference>
<name>A0AAE0F3T3_9CHLO</name>
<evidence type="ECO:0000256" key="2">
    <source>
        <dbReference type="ARBA" id="ARBA00006003"/>
    </source>
</evidence>
<dbReference type="InterPro" id="IPR050943">
    <property type="entry name" value="Glycosyltr_29_Sialyltrsf"/>
</dbReference>
<feature type="region of interest" description="Disordered" evidence="12">
    <location>
        <begin position="60"/>
        <end position="141"/>
    </location>
</feature>
<dbReference type="EMBL" id="LGRX02026776">
    <property type="protein sequence ID" value="KAK3250342.1"/>
    <property type="molecule type" value="Genomic_DNA"/>
</dbReference>
<evidence type="ECO:0000256" key="1">
    <source>
        <dbReference type="ARBA" id="ARBA00004323"/>
    </source>
</evidence>
<evidence type="ECO:0000256" key="11">
    <source>
        <dbReference type="ARBA" id="ARBA00023180"/>
    </source>
</evidence>
<dbReference type="SUPFAM" id="SSF53335">
    <property type="entry name" value="S-adenosyl-L-methionine-dependent methyltransferases"/>
    <property type="match status" value="1"/>
</dbReference>
<dbReference type="GO" id="GO:0006491">
    <property type="term" value="P:N-glycan processing"/>
    <property type="evidence" value="ECO:0007669"/>
    <property type="project" value="TreeGrafter"/>
</dbReference>
<keyword evidence="10" id="KW-0472">Membrane</keyword>
<dbReference type="Pfam" id="PF00145">
    <property type="entry name" value="DNA_methylase"/>
    <property type="match status" value="1"/>
</dbReference>
<comment type="caution">
    <text evidence="13">The sequence shown here is derived from an EMBL/GenBank/DDBJ whole genome shotgun (WGS) entry which is preliminary data.</text>
</comment>
<dbReference type="PANTHER" id="PTHR11987">
    <property type="entry name" value="ALPHA-2,8-SIALYLTRANSFERASE"/>
    <property type="match status" value="1"/>
</dbReference>
<evidence type="ECO:0000313" key="14">
    <source>
        <dbReference type="Proteomes" id="UP001190700"/>
    </source>
</evidence>
<keyword evidence="11" id="KW-0325">Glycoprotein</keyword>
<evidence type="ECO:0000256" key="7">
    <source>
        <dbReference type="ARBA" id="ARBA00022968"/>
    </source>
</evidence>